<dbReference type="EMBL" id="QJKJ01001520">
    <property type="protein sequence ID" value="RDY07224.1"/>
    <property type="molecule type" value="Genomic_DNA"/>
</dbReference>
<dbReference type="Proteomes" id="UP000257109">
    <property type="component" value="Unassembled WGS sequence"/>
</dbReference>
<name>A0A371HX08_MUCPR</name>
<gene>
    <name evidence="2" type="ORF">CR513_08698</name>
</gene>
<proteinExistence type="predicted"/>
<sequence length="101" mass="11771">MTPILPRSNLNDIYLEVVGGNVYGLGKLTNKFMLSTRILTNLIEMPKVQQVEKMRKTIDKLNNELITKEVKEKSLKDKVVQLLHNYEEQSDQIQQQNEKIE</sequence>
<dbReference type="AlphaFoldDB" id="A0A371HX08"/>
<keyword evidence="1" id="KW-0175">Coiled coil</keyword>
<evidence type="ECO:0000313" key="3">
    <source>
        <dbReference type="Proteomes" id="UP000257109"/>
    </source>
</evidence>
<accession>A0A371HX08</accession>
<protein>
    <submittedName>
        <fullName evidence="2">Uncharacterized protein</fullName>
    </submittedName>
</protein>
<keyword evidence="3" id="KW-1185">Reference proteome</keyword>
<evidence type="ECO:0000313" key="2">
    <source>
        <dbReference type="EMBL" id="RDY07224.1"/>
    </source>
</evidence>
<evidence type="ECO:0000256" key="1">
    <source>
        <dbReference type="SAM" id="Coils"/>
    </source>
</evidence>
<feature type="non-terminal residue" evidence="2">
    <location>
        <position position="1"/>
    </location>
</feature>
<organism evidence="2 3">
    <name type="scientific">Mucuna pruriens</name>
    <name type="common">Velvet bean</name>
    <name type="synonym">Dolichos pruriens</name>
    <dbReference type="NCBI Taxonomy" id="157652"/>
    <lineage>
        <taxon>Eukaryota</taxon>
        <taxon>Viridiplantae</taxon>
        <taxon>Streptophyta</taxon>
        <taxon>Embryophyta</taxon>
        <taxon>Tracheophyta</taxon>
        <taxon>Spermatophyta</taxon>
        <taxon>Magnoliopsida</taxon>
        <taxon>eudicotyledons</taxon>
        <taxon>Gunneridae</taxon>
        <taxon>Pentapetalae</taxon>
        <taxon>rosids</taxon>
        <taxon>fabids</taxon>
        <taxon>Fabales</taxon>
        <taxon>Fabaceae</taxon>
        <taxon>Papilionoideae</taxon>
        <taxon>50 kb inversion clade</taxon>
        <taxon>NPAAA clade</taxon>
        <taxon>indigoferoid/millettioid clade</taxon>
        <taxon>Phaseoleae</taxon>
        <taxon>Mucuna</taxon>
    </lineage>
</organism>
<comment type="caution">
    <text evidence="2">The sequence shown here is derived from an EMBL/GenBank/DDBJ whole genome shotgun (WGS) entry which is preliminary data.</text>
</comment>
<feature type="coiled-coil region" evidence="1">
    <location>
        <begin position="51"/>
        <end position="99"/>
    </location>
</feature>
<reference evidence="2" key="1">
    <citation type="submission" date="2018-05" db="EMBL/GenBank/DDBJ databases">
        <title>Draft genome of Mucuna pruriens seed.</title>
        <authorList>
            <person name="Nnadi N.E."/>
            <person name="Vos R."/>
            <person name="Hasami M.H."/>
            <person name="Devisetty U.K."/>
            <person name="Aguiy J.C."/>
        </authorList>
    </citation>
    <scope>NUCLEOTIDE SEQUENCE [LARGE SCALE GENOMIC DNA]</scope>
    <source>
        <strain evidence="2">JCA_2017</strain>
    </source>
</reference>
<dbReference type="OrthoDB" id="1453354at2759"/>